<dbReference type="GO" id="GO:0050136">
    <property type="term" value="F:NADH dehydrogenase (quinone) (non-electrogenic) activity"/>
    <property type="evidence" value="ECO:0007669"/>
    <property type="project" value="UniProtKB-UniRule"/>
</dbReference>
<keyword evidence="5" id="KW-1278">Translocase</keyword>
<protein>
    <recommendedName>
        <fullName evidence="5">NADH-quinone oxidoreductase subunit N</fullName>
        <ecNumber evidence="5">7.1.1.-</ecNumber>
    </recommendedName>
    <alternativeName>
        <fullName evidence="5">NADH dehydrogenase I subunit N</fullName>
    </alternativeName>
    <alternativeName>
        <fullName evidence="5">NDH-1 subunit N</fullName>
    </alternativeName>
</protein>
<organism evidence="8 9">
    <name type="scientific">Candidatus Propionivibrio dominans</name>
    <dbReference type="NCBI Taxonomy" id="2954373"/>
    <lineage>
        <taxon>Bacteria</taxon>
        <taxon>Pseudomonadati</taxon>
        <taxon>Pseudomonadota</taxon>
        <taxon>Betaproteobacteria</taxon>
        <taxon>Rhodocyclales</taxon>
        <taxon>Rhodocyclaceae</taxon>
        <taxon>Propionivibrio</taxon>
    </lineage>
</organism>
<feature type="transmembrane region" description="Helical" evidence="5">
    <location>
        <begin position="38"/>
        <end position="62"/>
    </location>
</feature>
<keyword evidence="5" id="KW-0813">Transport</keyword>
<comment type="similarity">
    <text evidence="5">Belongs to the complex I subunit 2 family.</text>
</comment>
<name>A0A9D7IGC4_9RHOO</name>
<evidence type="ECO:0000259" key="7">
    <source>
        <dbReference type="Pfam" id="PF00361"/>
    </source>
</evidence>
<dbReference type="NCBIfam" id="NF004442">
    <property type="entry name" value="PRK05777.1-5"/>
    <property type="match status" value="1"/>
</dbReference>
<evidence type="ECO:0000256" key="1">
    <source>
        <dbReference type="ARBA" id="ARBA00004127"/>
    </source>
</evidence>
<feature type="transmembrane region" description="Helical" evidence="5">
    <location>
        <begin position="411"/>
        <end position="434"/>
    </location>
</feature>
<proteinExistence type="inferred from homology"/>
<dbReference type="GO" id="GO:0042773">
    <property type="term" value="P:ATP synthesis coupled electron transport"/>
    <property type="evidence" value="ECO:0007669"/>
    <property type="project" value="InterPro"/>
</dbReference>
<keyword evidence="5" id="KW-1003">Cell membrane</keyword>
<evidence type="ECO:0000256" key="3">
    <source>
        <dbReference type="ARBA" id="ARBA00022989"/>
    </source>
</evidence>
<keyword evidence="2 5" id="KW-0812">Transmembrane</keyword>
<evidence type="ECO:0000313" key="8">
    <source>
        <dbReference type="EMBL" id="MBK7421699.1"/>
    </source>
</evidence>
<feature type="transmembrane region" description="Helical" evidence="5">
    <location>
        <begin position="307"/>
        <end position="326"/>
    </location>
</feature>
<reference evidence="8" key="1">
    <citation type="submission" date="2020-10" db="EMBL/GenBank/DDBJ databases">
        <title>Connecting structure to function with the recovery of over 1000 high-quality activated sludge metagenome-assembled genomes encoding full-length rRNA genes using long-read sequencing.</title>
        <authorList>
            <person name="Singleton C.M."/>
            <person name="Petriglieri F."/>
            <person name="Kristensen J.M."/>
            <person name="Kirkegaard R.H."/>
            <person name="Michaelsen T.Y."/>
            <person name="Andersen M.H."/>
            <person name="Karst S.M."/>
            <person name="Dueholm M.S."/>
            <person name="Nielsen P.H."/>
            <person name="Albertsen M."/>
        </authorList>
    </citation>
    <scope>NUCLEOTIDE SEQUENCE</scope>
    <source>
        <strain evidence="8">EsbW_18-Q3-R4-48_MAXAC.044</strain>
    </source>
</reference>
<dbReference type="EMBL" id="JADJNC010000003">
    <property type="protein sequence ID" value="MBK7421699.1"/>
    <property type="molecule type" value="Genomic_DNA"/>
</dbReference>
<gene>
    <name evidence="5 8" type="primary">nuoN</name>
    <name evidence="8" type="ORF">IPJ48_00590</name>
</gene>
<feature type="domain" description="NADH:quinone oxidoreductase/Mrp antiporter transmembrane" evidence="7">
    <location>
        <begin position="158"/>
        <end position="459"/>
    </location>
</feature>
<dbReference type="PRINTS" id="PR01434">
    <property type="entry name" value="NADHDHGNASE5"/>
</dbReference>
<dbReference type="AlphaFoldDB" id="A0A9D7IGC4"/>
<dbReference type="GO" id="GO:0012505">
    <property type="term" value="C:endomembrane system"/>
    <property type="evidence" value="ECO:0007669"/>
    <property type="project" value="UniProtKB-SubCell"/>
</dbReference>
<comment type="subcellular location">
    <subcellularLocation>
        <location evidence="5">Cell membrane</location>
        <topology evidence="5">Multi-pass membrane protein</topology>
    </subcellularLocation>
    <subcellularLocation>
        <location evidence="1">Endomembrane system</location>
        <topology evidence="1">Multi-pass membrane protein</topology>
    </subcellularLocation>
    <subcellularLocation>
        <location evidence="6">Membrane</location>
        <topology evidence="6">Multi-pass membrane protein</topology>
    </subcellularLocation>
</comment>
<feature type="transmembrane region" description="Helical" evidence="5">
    <location>
        <begin position="446"/>
        <end position="466"/>
    </location>
</feature>
<feature type="transmembrane region" description="Helical" evidence="5">
    <location>
        <begin position="497"/>
        <end position="519"/>
    </location>
</feature>
<comment type="function">
    <text evidence="5">NDH-1 shuttles electrons from NADH, via FMN and iron-sulfur (Fe-S) centers, to quinones in the respiratory chain. The immediate electron acceptor for the enzyme in this species is believed to be ubiquinone. Couples the redox reaction to proton translocation (for every two electrons transferred, four hydrogen ions are translocated across the cytoplasmic membrane), and thus conserves the redox energy in a proton gradient.</text>
</comment>
<feature type="transmembrane region" description="Helical" evidence="5">
    <location>
        <begin position="333"/>
        <end position="356"/>
    </location>
</feature>
<dbReference type="Pfam" id="PF00361">
    <property type="entry name" value="Proton_antipo_M"/>
    <property type="match status" value="1"/>
</dbReference>
<dbReference type="HAMAP" id="MF_00445">
    <property type="entry name" value="NDH1_NuoN_1"/>
    <property type="match status" value="1"/>
</dbReference>
<evidence type="ECO:0000256" key="6">
    <source>
        <dbReference type="RuleBase" id="RU000320"/>
    </source>
</evidence>
<keyword evidence="4 5" id="KW-0472">Membrane</keyword>
<evidence type="ECO:0000313" key="9">
    <source>
        <dbReference type="Proteomes" id="UP000886602"/>
    </source>
</evidence>
<dbReference type="InterPro" id="IPR001750">
    <property type="entry name" value="ND/Mrp_TM"/>
</dbReference>
<feature type="transmembrane region" description="Helical" evidence="5">
    <location>
        <begin position="237"/>
        <end position="262"/>
    </location>
</feature>
<dbReference type="PANTHER" id="PTHR22773">
    <property type="entry name" value="NADH DEHYDROGENASE"/>
    <property type="match status" value="1"/>
</dbReference>
<feature type="transmembrane region" description="Helical" evidence="5">
    <location>
        <begin position="368"/>
        <end position="390"/>
    </location>
</feature>
<keyword evidence="5" id="KW-0520">NAD</keyword>
<dbReference type="Proteomes" id="UP000886602">
    <property type="component" value="Unassembled WGS sequence"/>
</dbReference>
<feature type="transmembrane region" description="Helical" evidence="5">
    <location>
        <begin position="274"/>
        <end position="295"/>
    </location>
</feature>
<keyword evidence="5" id="KW-0830">Ubiquinone</keyword>
<keyword evidence="3 5" id="KW-1133">Transmembrane helix</keyword>
<feature type="transmembrane region" description="Helical" evidence="5">
    <location>
        <begin position="110"/>
        <end position="129"/>
    </location>
</feature>
<feature type="transmembrane region" description="Helical" evidence="5">
    <location>
        <begin position="195"/>
        <end position="217"/>
    </location>
</feature>
<dbReference type="GO" id="GO:0005886">
    <property type="term" value="C:plasma membrane"/>
    <property type="evidence" value="ECO:0007669"/>
    <property type="project" value="UniProtKB-SubCell"/>
</dbReference>
<dbReference type="GO" id="GO:0048038">
    <property type="term" value="F:quinone binding"/>
    <property type="evidence" value="ECO:0007669"/>
    <property type="project" value="UniProtKB-KW"/>
</dbReference>
<comment type="caution">
    <text evidence="8">The sequence shown here is derived from an EMBL/GenBank/DDBJ whole genome shotgun (WGS) entry which is preliminary data.</text>
</comment>
<evidence type="ECO:0000256" key="2">
    <source>
        <dbReference type="ARBA" id="ARBA00022692"/>
    </source>
</evidence>
<comment type="subunit">
    <text evidence="5">NDH-1 is composed of 14 different subunits. Subunits NuoA, H, J, K, L, M, N constitute the membrane sector of the complex.</text>
</comment>
<dbReference type="GO" id="GO:0008137">
    <property type="term" value="F:NADH dehydrogenase (ubiquinone) activity"/>
    <property type="evidence" value="ECO:0007669"/>
    <property type="project" value="InterPro"/>
</dbReference>
<keyword evidence="8" id="KW-0560">Oxidoreductase</keyword>
<evidence type="ECO:0000256" key="4">
    <source>
        <dbReference type="ARBA" id="ARBA00023136"/>
    </source>
</evidence>
<feature type="transmembrane region" description="Helical" evidence="5">
    <location>
        <begin position="141"/>
        <end position="158"/>
    </location>
</feature>
<dbReference type="EC" id="7.1.1.-" evidence="5"/>
<sequence length="522" mass="56634">MQFVPPDLYPVSAEIFLLSMACLILIVDLFVRDKKNTLSFVLTQLTLLGAALITVFTSARLLSLLIAVTLGPEAAADLTPRYIEALGIPVGDEITYTFGKLYVDDLMGDLLKLMLYLTVMLVLFYSRAYLLEREQMAKSEYYTLTLFATLGMMVMISANHLVTVYIGVELLSLSLYALVALNRDSVPATEAAMKYFVLGALASGLLLYGMSMIYGATGSLEITAIAERLFSGQANKTILGFGVVFLVSGLAFKLGVVPFHMWIPDVYHGAPTPVTLFIASAPKLAAFAIVIRVLVNGLIVVSQDWQAMLLILAVLSMAVGNFAAIAQTNLKRMLAYSAISHMGFMLLGLVTGVVGGDARYALNAYSSSMFYVITYVLTSAGTFGMILLLSRSGFESDEISDFAGLNKRSPWFAAVMMMMMFSMAGVPFFVGFFAKFSVLQAVVAAGYLWLAIAAVFFSLVGAYYYLRVVKVMYFDPPANKTPITAPMNAKVLMSANGLAVALLGIFPQTLMSLCAFSLLRSL</sequence>
<dbReference type="NCBIfam" id="TIGR01770">
    <property type="entry name" value="NDH_I_N"/>
    <property type="match status" value="1"/>
</dbReference>
<evidence type="ECO:0000256" key="5">
    <source>
        <dbReference type="HAMAP-Rule" id="MF_00445"/>
    </source>
</evidence>
<keyword evidence="5" id="KW-0874">Quinone</keyword>
<accession>A0A9D7IGC4</accession>
<dbReference type="InterPro" id="IPR010096">
    <property type="entry name" value="NADH-Q_OxRdtase_suN/2"/>
</dbReference>
<feature type="transmembrane region" description="Helical" evidence="5">
    <location>
        <begin position="12"/>
        <end position="31"/>
    </location>
</feature>
<comment type="catalytic activity">
    <reaction evidence="5">
        <text>a quinone + NADH + 5 H(+)(in) = a quinol + NAD(+) + 4 H(+)(out)</text>
        <dbReference type="Rhea" id="RHEA:57888"/>
        <dbReference type="ChEBI" id="CHEBI:15378"/>
        <dbReference type="ChEBI" id="CHEBI:24646"/>
        <dbReference type="ChEBI" id="CHEBI:57540"/>
        <dbReference type="ChEBI" id="CHEBI:57945"/>
        <dbReference type="ChEBI" id="CHEBI:132124"/>
    </reaction>
</comment>